<accession>A0A0D0BUL7</accession>
<evidence type="ECO:0000313" key="4">
    <source>
        <dbReference type="Proteomes" id="UP000054538"/>
    </source>
</evidence>
<evidence type="ECO:0000256" key="1">
    <source>
        <dbReference type="SAM" id="MobiDB-lite"/>
    </source>
</evidence>
<feature type="region of interest" description="Disordered" evidence="1">
    <location>
        <begin position="127"/>
        <end position="161"/>
    </location>
</feature>
<dbReference type="AlphaFoldDB" id="A0A0D0BUL7"/>
<evidence type="ECO:0000259" key="2">
    <source>
        <dbReference type="Pfam" id="PF25597"/>
    </source>
</evidence>
<protein>
    <recommendedName>
        <fullName evidence="2">Retroviral polymerase SH3-like domain-containing protein</fullName>
    </recommendedName>
</protein>
<dbReference type="EMBL" id="KN828332">
    <property type="protein sequence ID" value="KIK75117.1"/>
    <property type="molecule type" value="Genomic_DNA"/>
</dbReference>
<reference evidence="4" key="2">
    <citation type="submission" date="2015-01" db="EMBL/GenBank/DDBJ databases">
        <title>Evolutionary Origins and Diversification of the Mycorrhizal Mutualists.</title>
        <authorList>
            <consortium name="DOE Joint Genome Institute"/>
            <consortium name="Mycorrhizal Genomics Consortium"/>
            <person name="Kohler A."/>
            <person name="Kuo A."/>
            <person name="Nagy L.G."/>
            <person name="Floudas D."/>
            <person name="Copeland A."/>
            <person name="Barry K.W."/>
            <person name="Cichocki N."/>
            <person name="Veneault-Fourrey C."/>
            <person name="LaButti K."/>
            <person name="Lindquist E.A."/>
            <person name="Lipzen A."/>
            <person name="Lundell T."/>
            <person name="Morin E."/>
            <person name="Murat C."/>
            <person name="Riley R."/>
            <person name="Ohm R."/>
            <person name="Sun H."/>
            <person name="Tunlid A."/>
            <person name="Henrissat B."/>
            <person name="Grigoriev I.V."/>
            <person name="Hibbett D.S."/>
            <person name="Martin F."/>
        </authorList>
    </citation>
    <scope>NUCLEOTIDE SEQUENCE [LARGE SCALE GENOMIC DNA]</scope>
    <source>
        <strain evidence="4">Ve08.2h10</strain>
    </source>
</reference>
<dbReference type="InParanoid" id="A0A0D0BUL7"/>
<sequence>MATATYITTQSPTSTLHRENSYQPLFHQHIDPTIFHPFVFVSPTYGHILKEQHKGKFHSHRWKCIMIGYTYGQQAYKLLDIEHWTTISSQHVTFDKTRTISTHDLAMWNVPTVEGQWEGLLPRQHKVEHEDTEEDNPECRTPDMCGTVGVDNAPPGAPEEQ</sequence>
<gene>
    <name evidence="3" type="ORF">PAXRUDRAFT_173756</name>
</gene>
<dbReference type="InterPro" id="IPR057670">
    <property type="entry name" value="SH3_retrovirus"/>
</dbReference>
<dbReference type="Pfam" id="PF25597">
    <property type="entry name" value="SH3_retrovirus"/>
    <property type="match status" value="1"/>
</dbReference>
<evidence type="ECO:0000313" key="3">
    <source>
        <dbReference type="EMBL" id="KIK75117.1"/>
    </source>
</evidence>
<keyword evidence="4" id="KW-1185">Reference proteome</keyword>
<dbReference type="HOGENOM" id="CLU_085149_1_2_1"/>
<organism evidence="3 4">
    <name type="scientific">Paxillus rubicundulus Ve08.2h10</name>
    <dbReference type="NCBI Taxonomy" id="930991"/>
    <lineage>
        <taxon>Eukaryota</taxon>
        <taxon>Fungi</taxon>
        <taxon>Dikarya</taxon>
        <taxon>Basidiomycota</taxon>
        <taxon>Agaricomycotina</taxon>
        <taxon>Agaricomycetes</taxon>
        <taxon>Agaricomycetidae</taxon>
        <taxon>Boletales</taxon>
        <taxon>Paxilineae</taxon>
        <taxon>Paxillaceae</taxon>
        <taxon>Paxillus</taxon>
    </lineage>
</organism>
<dbReference type="Proteomes" id="UP000054538">
    <property type="component" value="Unassembled WGS sequence"/>
</dbReference>
<feature type="domain" description="Retroviral polymerase SH3-like" evidence="2">
    <location>
        <begin position="43"/>
        <end position="100"/>
    </location>
</feature>
<proteinExistence type="predicted"/>
<dbReference type="OrthoDB" id="2610795at2759"/>
<reference evidence="3 4" key="1">
    <citation type="submission" date="2014-04" db="EMBL/GenBank/DDBJ databases">
        <authorList>
            <consortium name="DOE Joint Genome Institute"/>
            <person name="Kuo A."/>
            <person name="Kohler A."/>
            <person name="Jargeat P."/>
            <person name="Nagy L.G."/>
            <person name="Floudas D."/>
            <person name="Copeland A."/>
            <person name="Barry K.W."/>
            <person name="Cichocki N."/>
            <person name="Veneault-Fourrey C."/>
            <person name="LaButti K."/>
            <person name="Lindquist E.A."/>
            <person name="Lipzen A."/>
            <person name="Lundell T."/>
            <person name="Morin E."/>
            <person name="Murat C."/>
            <person name="Sun H."/>
            <person name="Tunlid A."/>
            <person name="Henrissat B."/>
            <person name="Grigoriev I.V."/>
            <person name="Hibbett D.S."/>
            <person name="Martin F."/>
            <person name="Nordberg H.P."/>
            <person name="Cantor M.N."/>
            <person name="Hua S.X."/>
        </authorList>
    </citation>
    <scope>NUCLEOTIDE SEQUENCE [LARGE SCALE GENOMIC DNA]</scope>
    <source>
        <strain evidence="3 4">Ve08.2h10</strain>
    </source>
</reference>
<name>A0A0D0BUL7_9AGAM</name>